<dbReference type="EnsemblPlants" id="TraesCS7A02G476100.1">
    <property type="protein sequence ID" value="TraesCS7A02G476100.1.cds1"/>
    <property type="gene ID" value="TraesCS7A02G476100"/>
</dbReference>
<dbReference type="Gramene" id="TraesCS7A02G476400.1">
    <property type="protein sequence ID" value="TraesCS7A02G476400.1.cds1"/>
    <property type="gene ID" value="TraesCS7A02G476400"/>
</dbReference>
<dbReference type="RefSeq" id="XP_044424689.1">
    <property type="nucleotide sequence ID" value="XM_044568754.1"/>
</dbReference>
<feature type="domain" description="F-box protein AT5G49610-like beta-propeller" evidence="1">
    <location>
        <begin position="205"/>
        <end position="417"/>
    </location>
</feature>
<protein>
    <recommendedName>
        <fullName evidence="1">F-box protein AT5G49610-like beta-propeller domain-containing protein</fullName>
    </recommendedName>
</protein>
<dbReference type="Gramene" id="TraesCS7A03G1153700.1">
    <property type="protein sequence ID" value="TraesCS7A03G1153700.1.CDS1"/>
    <property type="gene ID" value="TraesCS7A03G1153700"/>
</dbReference>
<dbReference type="PaxDb" id="4565-Traes_7AL_245690B02.1"/>
<sequence>MSSIIPTSVLDNDNLLVEILTRLSCTRSLIRSSAVNPQWMSVSRSQSFLQAYSRRNRPAVLGFLAEFERGYSLHFRVVDALAFQGESTRALLRSRIDDYSLSQKRILASESGELLVSIINPPFVSSETGETVVDGYYTLFPSSFPPVYYLVASRIPRVPRMHGQHSPNFYGQFGILPAAGQIGFSFFVKDAAGPFLKTYDGIKFRSKSDFHVYVCVFRGGVWSRFVSAPFEYRSPCIFHLDPYSVLAGSSLYMMYVVGMIICFDIPSSTFTVVHLPISARSCFDYSVSLNESGILSLVNCSHGLLNTWLLQLVHGRLQWSCCSRLDLVKAFSSRGGPTIWQSAFGMEYGEVGPGDFYSVQIRSASKNSSVVLLTFAFDHGMFVVDTVNDTVNEVHWLPEDGDMRQAFPLTERWPPTFRD</sequence>
<proteinExistence type="predicted"/>
<dbReference type="PANTHER" id="PTHR33207">
    <property type="entry name" value="F-BOX DOMAIN CONTAINING PROTEIN-RELATED"/>
    <property type="match status" value="1"/>
</dbReference>
<dbReference type="GeneID" id="123149193"/>
<dbReference type="OMA" id="RMHGQHN"/>
<gene>
    <name evidence="2" type="primary">LOC123149193</name>
</gene>
<name>A0A341Y2S0_WHEAT</name>
<dbReference type="Proteomes" id="UP000019116">
    <property type="component" value="Chromosome 7A"/>
</dbReference>
<accession>A0A341Y2S0</accession>
<evidence type="ECO:0000313" key="2">
    <source>
        <dbReference type="EnsemblPlants" id="TraesCS7A02G476400.1.cds1"/>
    </source>
</evidence>
<evidence type="ECO:0000259" key="1">
    <source>
        <dbReference type="Pfam" id="PF23635"/>
    </source>
</evidence>
<evidence type="ECO:0000313" key="3">
    <source>
        <dbReference type="Proteomes" id="UP000019116"/>
    </source>
</evidence>
<dbReference type="AlphaFoldDB" id="A0A341Y2S0"/>
<dbReference type="EnsemblPlants" id="TraesCS7A02G476400.1">
    <property type="protein sequence ID" value="TraesCS7A02G476400.1.cds1"/>
    <property type="gene ID" value="TraesCS7A02G476400"/>
</dbReference>
<dbReference type="InterPro" id="IPR056594">
    <property type="entry name" value="AT5G49610-like_b-prop"/>
</dbReference>
<dbReference type="InterPro" id="IPR036047">
    <property type="entry name" value="F-box-like_dom_sf"/>
</dbReference>
<dbReference type="OrthoDB" id="700854at2759"/>
<reference evidence="2" key="1">
    <citation type="submission" date="2018-08" db="EMBL/GenBank/DDBJ databases">
        <authorList>
            <person name="Rossello M."/>
        </authorList>
    </citation>
    <scope>NUCLEOTIDE SEQUENCE [LARGE SCALE GENOMIC DNA]</scope>
    <source>
        <strain evidence="2">cv. Chinese Spring</strain>
    </source>
</reference>
<dbReference type="Pfam" id="PF23635">
    <property type="entry name" value="Beta-prop_AT5G49610-like"/>
    <property type="match status" value="1"/>
</dbReference>
<reference evidence="2" key="2">
    <citation type="submission" date="2018-10" db="UniProtKB">
        <authorList>
            <consortium name="EnsemblPlants"/>
        </authorList>
    </citation>
    <scope>IDENTIFICATION</scope>
</reference>
<dbReference type="Gramene" id="TraesCS7A03G1153200.1">
    <property type="protein sequence ID" value="TraesCS7A03G1153200.1.CDS1"/>
    <property type="gene ID" value="TraesCS7A03G1153200"/>
</dbReference>
<dbReference type="Gramene" id="TraesCS7A02G476100.1">
    <property type="protein sequence ID" value="TraesCS7A02G476100.1.cds1"/>
    <property type="gene ID" value="TraesCS7A02G476100"/>
</dbReference>
<organism evidence="2">
    <name type="scientific">Triticum aestivum</name>
    <name type="common">Wheat</name>
    <dbReference type="NCBI Taxonomy" id="4565"/>
    <lineage>
        <taxon>Eukaryota</taxon>
        <taxon>Viridiplantae</taxon>
        <taxon>Streptophyta</taxon>
        <taxon>Embryophyta</taxon>
        <taxon>Tracheophyta</taxon>
        <taxon>Spermatophyta</taxon>
        <taxon>Magnoliopsida</taxon>
        <taxon>Liliopsida</taxon>
        <taxon>Poales</taxon>
        <taxon>Poaceae</taxon>
        <taxon>BOP clade</taxon>
        <taxon>Pooideae</taxon>
        <taxon>Triticodae</taxon>
        <taxon>Triticeae</taxon>
        <taxon>Triticinae</taxon>
        <taxon>Triticum</taxon>
    </lineage>
</organism>
<keyword evidence="3" id="KW-1185">Reference proteome</keyword>
<dbReference type="SUPFAM" id="SSF81383">
    <property type="entry name" value="F-box domain"/>
    <property type="match status" value="1"/>
</dbReference>